<dbReference type="EMBL" id="LCZI01000434">
    <property type="protein sequence ID" value="KKZ66675.1"/>
    <property type="molecule type" value="Genomic_DNA"/>
</dbReference>
<proteinExistence type="predicted"/>
<dbReference type="Proteomes" id="UP000034164">
    <property type="component" value="Unassembled WGS sequence"/>
</dbReference>
<gene>
    <name evidence="1" type="ORF">EMCG_07632</name>
</gene>
<sequence>PTSIHQLSFNLATHKRERNRGIIGQLERIPVNLSTQSKACKGSLKIGLAASKILFDKGSF</sequence>
<name>A0A0G2I8T5_9EURO</name>
<organism evidence="1 2">
    <name type="scientific">[Emmonsia] crescens</name>
    <dbReference type="NCBI Taxonomy" id="73230"/>
    <lineage>
        <taxon>Eukaryota</taxon>
        <taxon>Fungi</taxon>
        <taxon>Dikarya</taxon>
        <taxon>Ascomycota</taxon>
        <taxon>Pezizomycotina</taxon>
        <taxon>Eurotiomycetes</taxon>
        <taxon>Eurotiomycetidae</taxon>
        <taxon>Onygenales</taxon>
        <taxon>Ajellomycetaceae</taxon>
        <taxon>Emergomyces</taxon>
    </lineage>
</organism>
<evidence type="ECO:0000313" key="2">
    <source>
        <dbReference type="Proteomes" id="UP000034164"/>
    </source>
</evidence>
<accession>A0A0G2I8T5</accession>
<reference evidence="2" key="1">
    <citation type="journal article" date="2015" name="PLoS Genet.">
        <title>The dynamic genome and transcriptome of the human fungal pathogen Blastomyces and close relative Emmonsia.</title>
        <authorList>
            <person name="Munoz J.F."/>
            <person name="Gauthier G.M."/>
            <person name="Desjardins C.A."/>
            <person name="Gallo J.E."/>
            <person name="Holder J."/>
            <person name="Sullivan T.D."/>
            <person name="Marty A.J."/>
            <person name="Carmen J.C."/>
            <person name="Chen Z."/>
            <person name="Ding L."/>
            <person name="Gujja S."/>
            <person name="Magrini V."/>
            <person name="Misas E."/>
            <person name="Mitreva M."/>
            <person name="Priest M."/>
            <person name="Saif S."/>
            <person name="Whiston E.A."/>
            <person name="Young S."/>
            <person name="Zeng Q."/>
            <person name="Goldman W.E."/>
            <person name="Mardis E.R."/>
            <person name="Taylor J.W."/>
            <person name="McEwen J.G."/>
            <person name="Clay O.K."/>
            <person name="Klein B.S."/>
            <person name="Cuomo C.A."/>
        </authorList>
    </citation>
    <scope>NUCLEOTIDE SEQUENCE [LARGE SCALE GENOMIC DNA]</scope>
    <source>
        <strain evidence="2">UAMH 3008</strain>
    </source>
</reference>
<dbReference type="VEuPathDB" id="FungiDB:EMCG_07632"/>
<protein>
    <submittedName>
        <fullName evidence="1">Uncharacterized protein</fullName>
    </submittedName>
</protein>
<feature type="non-terminal residue" evidence="1">
    <location>
        <position position="1"/>
    </location>
</feature>
<evidence type="ECO:0000313" key="1">
    <source>
        <dbReference type="EMBL" id="KKZ66675.1"/>
    </source>
</evidence>
<comment type="caution">
    <text evidence="1">The sequence shown here is derived from an EMBL/GenBank/DDBJ whole genome shotgun (WGS) entry which is preliminary data.</text>
</comment>
<dbReference type="AlphaFoldDB" id="A0A0G2I8T5"/>